<dbReference type="Gene3D" id="2.70.40.10">
    <property type="match status" value="1"/>
</dbReference>
<evidence type="ECO:0000313" key="2">
    <source>
        <dbReference type="EMBL" id="QHT35889.1"/>
    </source>
</evidence>
<evidence type="ECO:0000259" key="1">
    <source>
        <dbReference type="Pfam" id="PF00692"/>
    </source>
</evidence>
<dbReference type="InterPro" id="IPR036157">
    <property type="entry name" value="dUTPase-like_sf"/>
</dbReference>
<proteinExistence type="predicted"/>
<reference evidence="2" key="1">
    <citation type="journal article" date="2020" name="Nature">
        <title>Giant virus diversity and host interactions through global metagenomics.</title>
        <authorList>
            <person name="Schulz F."/>
            <person name="Roux S."/>
            <person name="Paez-Espino D."/>
            <person name="Jungbluth S."/>
            <person name="Walsh D.A."/>
            <person name="Denef V.J."/>
            <person name="McMahon K.D."/>
            <person name="Konstantinidis K.T."/>
            <person name="Eloe-Fadrosh E.A."/>
            <person name="Kyrpides N.C."/>
            <person name="Woyke T."/>
        </authorList>
    </citation>
    <scope>NUCLEOTIDE SEQUENCE</scope>
    <source>
        <strain evidence="2">GVMAG-M-3300009182-46</strain>
    </source>
</reference>
<dbReference type="AlphaFoldDB" id="A0A6C0F5R3"/>
<dbReference type="Pfam" id="PF00692">
    <property type="entry name" value="dUTPase"/>
    <property type="match status" value="1"/>
</dbReference>
<accession>A0A6C0F5R3</accession>
<name>A0A6C0F5R3_9ZZZZ</name>
<dbReference type="EMBL" id="MN739027">
    <property type="protein sequence ID" value="QHT35889.1"/>
    <property type="molecule type" value="Genomic_DNA"/>
</dbReference>
<feature type="domain" description="dUTPase-like" evidence="1">
    <location>
        <begin position="116"/>
        <end position="203"/>
    </location>
</feature>
<dbReference type="InterPro" id="IPR029054">
    <property type="entry name" value="dUTPase-like"/>
</dbReference>
<dbReference type="SUPFAM" id="SSF51283">
    <property type="entry name" value="dUTPase-like"/>
    <property type="match status" value="1"/>
</dbReference>
<protein>
    <recommendedName>
        <fullName evidence="1">dUTPase-like domain-containing protein</fullName>
    </recommendedName>
</protein>
<sequence>MATFNNIINNANNFNNINNIIYNNINNVGISSLFSKTDRIMVLKLFVDGNEDLKNAYRNAIDNHNMRLYNNPFIDAGFDVLNPFVSVASGGEVNKINFGVKCEATMVMDNDKSFPTGFYMYPRSSLSKTPLRLANSVGIIDSGYRGNLIGAFDCLGSSFQTVEYDRYVQICAPTLCPIFVIMVDNENELEETVRGAGGFGSTGR</sequence>
<organism evidence="2">
    <name type="scientific">viral metagenome</name>
    <dbReference type="NCBI Taxonomy" id="1070528"/>
    <lineage>
        <taxon>unclassified sequences</taxon>
        <taxon>metagenomes</taxon>
        <taxon>organismal metagenomes</taxon>
    </lineage>
</organism>